<dbReference type="GO" id="GO:0005524">
    <property type="term" value="F:ATP binding"/>
    <property type="evidence" value="ECO:0007669"/>
    <property type="project" value="UniProtKB-KW"/>
</dbReference>
<dbReference type="PROSITE" id="PS50893">
    <property type="entry name" value="ABC_TRANSPORTER_2"/>
    <property type="match status" value="1"/>
</dbReference>
<reference evidence="5" key="1">
    <citation type="journal article" date="2014" name="Int. J. Syst. Evol. Microbiol.">
        <title>Complete genome sequence of Corynebacterium casei LMG S-19264T (=DSM 44701T), isolated from a smear-ripened cheese.</title>
        <authorList>
            <consortium name="US DOE Joint Genome Institute (JGI-PGF)"/>
            <person name="Walter F."/>
            <person name="Albersmeier A."/>
            <person name="Kalinowski J."/>
            <person name="Ruckert C."/>
        </authorList>
    </citation>
    <scope>NUCLEOTIDE SEQUENCE</scope>
    <source>
        <strain evidence="5">KCTC 32337</strain>
    </source>
</reference>
<dbReference type="PROSITE" id="PS00211">
    <property type="entry name" value="ABC_TRANSPORTER_1"/>
    <property type="match status" value="1"/>
</dbReference>
<keyword evidence="1" id="KW-0813">Transport</keyword>
<dbReference type="Pfam" id="PF00005">
    <property type="entry name" value="ABC_tran"/>
    <property type="match status" value="1"/>
</dbReference>
<dbReference type="PANTHER" id="PTHR42711">
    <property type="entry name" value="ABC TRANSPORTER ATP-BINDING PROTEIN"/>
    <property type="match status" value="1"/>
</dbReference>
<gene>
    <name evidence="5" type="ORF">GCM10011274_37210</name>
</gene>
<dbReference type="InterPro" id="IPR017871">
    <property type="entry name" value="ABC_transporter-like_CS"/>
</dbReference>
<reference evidence="5" key="2">
    <citation type="submission" date="2020-09" db="EMBL/GenBank/DDBJ databases">
        <authorList>
            <person name="Sun Q."/>
            <person name="Kim S."/>
        </authorList>
    </citation>
    <scope>NUCLEOTIDE SEQUENCE</scope>
    <source>
        <strain evidence="5">KCTC 32337</strain>
    </source>
</reference>
<dbReference type="GO" id="GO:0016887">
    <property type="term" value="F:ATP hydrolysis activity"/>
    <property type="evidence" value="ECO:0007669"/>
    <property type="project" value="InterPro"/>
</dbReference>
<evidence type="ECO:0000256" key="2">
    <source>
        <dbReference type="ARBA" id="ARBA00022741"/>
    </source>
</evidence>
<proteinExistence type="predicted"/>
<keyword evidence="2" id="KW-0547">Nucleotide-binding</keyword>
<dbReference type="InterPro" id="IPR027417">
    <property type="entry name" value="P-loop_NTPase"/>
</dbReference>
<dbReference type="AlphaFoldDB" id="A0A8H9M2E4"/>
<dbReference type="InterPro" id="IPR003439">
    <property type="entry name" value="ABC_transporter-like_ATP-bd"/>
</dbReference>
<dbReference type="PANTHER" id="PTHR42711:SF17">
    <property type="entry name" value="ABC TRANSPORTER ATP-BINDING PROTEIN"/>
    <property type="match status" value="1"/>
</dbReference>
<dbReference type="Proteomes" id="UP000622604">
    <property type="component" value="Unassembled WGS sequence"/>
</dbReference>
<evidence type="ECO:0000313" key="6">
    <source>
        <dbReference type="Proteomes" id="UP000622604"/>
    </source>
</evidence>
<accession>A0A8H9M2E4</accession>
<dbReference type="InterPro" id="IPR050763">
    <property type="entry name" value="ABC_transporter_ATP-binding"/>
</dbReference>
<feature type="domain" description="ABC transporter" evidence="4">
    <location>
        <begin position="28"/>
        <end position="251"/>
    </location>
</feature>
<evidence type="ECO:0000313" key="5">
    <source>
        <dbReference type="EMBL" id="GGZ75440.1"/>
    </source>
</evidence>
<comment type="caution">
    <text evidence="5">The sequence shown here is derived from an EMBL/GenBank/DDBJ whole genome shotgun (WGS) entry which is preliminary data.</text>
</comment>
<dbReference type="SUPFAM" id="SSF52540">
    <property type="entry name" value="P-loop containing nucleoside triphosphate hydrolases"/>
    <property type="match status" value="1"/>
</dbReference>
<dbReference type="EMBL" id="BMZC01000012">
    <property type="protein sequence ID" value="GGZ75440.1"/>
    <property type="molecule type" value="Genomic_DNA"/>
</dbReference>
<dbReference type="CDD" id="cd03230">
    <property type="entry name" value="ABC_DR_subfamily_A"/>
    <property type="match status" value="1"/>
</dbReference>
<name>A0A8H9M2E4_9ALTE</name>
<sequence>MNMQPSSTTQICNESAPACNLPSRRVIASARSVTKRFNGKTALHDINLDICSGQVLAILGANGAGKTTLINILLGRLNVDAGEVSVFGYPAGSLPAKRRAGVLLQVAALPETLKIKEHIQLFQSYYPQPMAYQKVIEYAGLQEMQHRYSKKLSGGEKQRLLFALSICGNPKLLFLDEPSVGMDVEARKGLWQAILDLKKSGTAIVLTTHYLEEADRLADEIVLLKQGEIIQRGTTSQIKASVSHAIVRFNANDSGTDYTTIAGVERVTSSGKFIELASSDINQTLKAMLILEPQVQDLTVSNMGLEDAFLHLNQQNAHTTTGATNKQGEQA</sequence>
<organism evidence="5 6">
    <name type="scientific">Paraglaciecola chathamensis</name>
    <dbReference type="NCBI Taxonomy" id="368405"/>
    <lineage>
        <taxon>Bacteria</taxon>
        <taxon>Pseudomonadati</taxon>
        <taxon>Pseudomonadota</taxon>
        <taxon>Gammaproteobacteria</taxon>
        <taxon>Alteromonadales</taxon>
        <taxon>Alteromonadaceae</taxon>
        <taxon>Paraglaciecola</taxon>
    </lineage>
</organism>
<evidence type="ECO:0000259" key="4">
    <source>
        <dbReference type="PROSITE" id="PS50893"/>
    </source>
</evidence>
<evidence type="ECO:0000256" key="3">
    <source>
        <dbReference type="ARBA" id="ARBA00022840"/>
    </source>
</evidence>
<evidence type="ECO:0000256" key="1">
    <source>
        <dbReference type="ARBA" id="ARBA00022448"/>
    </source>
</evidence>
<protein>
    <submittedName>
        <fullName evidence="5">ABC transporter ATP-binding protein</fullName>
    </submittedName>
</protein>
<keyword evidence="3 5" id="KW-0067">ATP-binding</keyword>
<dbReference type="SMART" id="SM00382">
    <property type="entry name" value="AAA"/>
    <property type="match status" value="1"/>
</dbReference>
<dbReference type="Gene3D" id="3.40.50.300">
    <property type="entry name" value="P-loop containing nucleotide triphosphate hydrolases"/>
    <property type="match status" value="1"/>
</dbReference>
<dbReference type="InterPro" id="IPR003593">
    <property type="entry name" value="AAA+_ATPase"/>
</dbReference>